<reference evidence="3" key="1">
    <citation type="journal article" date="2014" name="Int. J. Syst. Evol. Microbiol.">
        <title>Complete genome sequence of Corynebacterium casei LMG S-19264T (=DSM 44701T), isolated from a smear-ripened cheese.</title>
        <authorList>
            <consortium name="US DOE Joint Genome Institute (JGI-PGF)"/>
            <person name="Walter F."/>
            <person name="Albersmeier A."/>
            <person name="Kalinowski J."/>
            <person name="Ruckert C."/>
        </authorList>
    </citation>
    <scope>NUCLEOTIDE SEQUENCE</scope>
    <source>
        <strain evidence="3">CGMCC 4.7403</strain>
    </source>
</reference>
<reference evidence="3" key="2">
    <citation type="submission" date="2020-09" db="EMBL/GenBank/DDBJ databases">
        <authorList>
            <person name="Sun Q."/>
            <person name="Zhou Y."/>
        </authorList>
    </citation>
    <scope>NUCLEOTIDE SEQUENCE</scope>
    <source>
        <strain evidence="3">CGMCC 4.7403</strain>
    </source>
</reference>
<organism evidence="3 4">
    <name type="scientific">Streptomyces capitiformicae</name>
    <dbReference type="NCBI Taxonomy" id="2014920"/>
    <lineage>
        <taxon>Bacteria</taxon>
        <taxon>Bacillati</taxon>
        <taxon>Actinomycetota</taxon>
        <taxon>Actinomycetes</taxon>
        <taxon>Kitasatosporales</taxon>
        <taxon>Streptomycetaceae</taxon>
        <taxon>Streptomyces</taxon>
    </lineage>
</organism>
<sequence length="233" mass="24579">MPLLMGGAAVAVLLTVAGPYPISMVDVPGTSLRTLSPPTLALLALATAQLGLVLLLRDAAERRLRRLGPDGRDRRELGVPDRAAVAHERVRARRRGRGRGRGRGRLRPVPAAPPPGDTEAWLLWKLPWPVMLFTMLGALVTFFGRVERRSLRRGATTSRSRWTPSVLGRPRLLRATATTVGYAASVLGLLGVTAAGPAEHGPLGLPTAALATFLAGAALLHAAGAARPPGRHA</sequence>
<feature type="transmembrane region" description="Helical" evidence="2">
    <location>
        <begin position="35"/>
        <end position="56"/>
    </location>
</feature>
<evidence type="ECO:0000256" key="1">
    <source>
        <dbReference type="SAM" id="MobiDB-lite"/>
    </source>
</evidence>
<feature type="region of interest" description="Disordered" evidence="1">
    <location>
        <begin position="88"/>
        <end position="112"/>
    </location>
</feature>
<comment type="caution">
    <text evidence="3">The sequence shown here is derived from an EMBL/GenBank/DDBJ whole genome shotgun (WGS) entry which is preliminary data.</text>
</comment>
<gene>
    <name evidence="3" type="ORF">GCM10017771_41770</name>
</gene>
<evidence type="ECO:0000313" key="4">
    <source>
        <dbReference type="Proteomes" id="UP000603227"/>
    </source>
</evidence>
<dbReference type="EMBL" id="BNAT01000013">
    <property type="protein sequence ID" value="GHH89745.1"/>
    <property type="molecule type" value="Genomic_DNA"/>
</dbReference>
<protein>
    <submittedName>
        <fullName evidence="3">Uncharacterized protein</fullName>
    </submittedName>
</protein>
<feature type="transmembrane region" description="Helical" evidence="2">
    <location>
        <begin position="203"/>
        <end position="223"/>
    </location>
</feature>
<keyword evidence="4" id="KW-1185">Reference proteome</keyword>
<proteinExistence type="predicted"/>
<evidence type="ECO:0000256" key="2">
    <source>
        <dbReference type="SAM" id="Phobius"/>
    </source>
</evidence>
<keyword evidence="2" id="KW-1133">Transmembrane helix</keyword>
<name>A0A919GVZ7_9ACTN</name>
<accession>A0A919GVZ7</accession>
<dbReference type="RefSeq" id="WP_208921535.1">
    <property type="nucleotide sequence ID" value="NZ_BNAT01000013.1"/>
</dbReference>
<dbReference type="Proteomes" id="UP000603227">
    <property type="component" value="Unassembled WGS sequence"/>
</dbReference>
<feature type="transmembrane region" description="Helical" evidence="2">
    <location>
        <begin position="179"/>
        <end position="197"/>
    </location>
</feature>
<keyword evidence="2" id="KW-0472">Membrane</keyword>
<evidence type="ECO:0000313" key="3">
    <source>
        <dbReference type="EMBL" id="GHH89745.1"/>
    </source>
</evidence>
<dbReference type="AlphaFoldDB" id="A0A919GVZ7"/>
<feature type="compositionally biased region" description="Basic residues" evidence="1">
    <location>
        <begin position="90"/>
        <end position="106"/>
    </location>
</feature>
<keyword evidence="2" id="KW-0812">Transmembrane</keyword>